<dbReference type="Proteomes" id="UP001497522">
    <property type="component" value="Chromosome 6"/>
</dbReference>
<reference evidence="1" key="1">
    <citation type="submission" date="2024-03" db="EMBL/GenBank/DDBJ databases">
        <authorList>
            <consortium name="ELIXIR-Norway"/>
            <consortium name="Elixir Norway"/>
        </authorList>
    </citation>
    <scope>NUCLEOTIDE SEQUENCE</scope>
</reference>
<protein>
    <submittedName>
        <fullName evidence="1">Uncharacterized protein</fullName>
    </submittedName>
</protein>
<keyword evidence="2" id="KW-1185">Reference proteome</keyword>
<gene>
    <name evidence="1" type="ORF">CSSPJE1EN2_LOCUS20515</name>
</gene>
<evidence type="ECO:0000313" key="2">
    <source>
        <dbReference type="Proteomes" id="UP001497522"/>
    </source>
</evidence>
<dbReference type="EMBL" id="OZ023707">
    <property type="protein sequence ID" value="CAK9878758.1"/>
    <property type="molecule type" value="Genomic_DNA"/>
</dbReference>
<sequence length="108" mass="12262">MRKTPRPSVQSFIVLGNYLLFVGDVGRDRGVAEGIRFTGLVGRESDYIAVLDWYSWSAELPSLIRNKNHQQEYLNPQSIDACVHSRREKALLKSLGATKQSEENRNVL</sequence>
<proteinExistence type="predicted"/>
<accession>A0ABP1BRQ0</accession>
<name>A0ABP1BRQ0_9BRYO</name>
<evidence type="ECO:0000313" key="1">
    <source>
        <dbReference type="EMBL" id="CAK9878758.1"/>
    </source>
</evidence>
<organism evidence="1 2">
    <name type="scientific">Sphagnum jensenii</name>
    <dbReference type="NCBI Taxonomy" id="128206"/>
    <lineage>
        <taxon>Eukaryota</taxon>
        <taxon>Viridiplantae</taxon>
        <taxon>Streptophyta</taxon>
        <taxon>Embryophyta</taxon>
        <taxon>Bryophyta</taxon>
        <taxon>Sphagnophytina</taxon>
        <taxon>Sphagnopsida</taxon>
        <taxon>Sphagnales</taxon>
        <taxon>Sphagnaceae</taxon>
        <taxon>Sphagnum</taxon>
    </lineage>
</organism>